<organism evidence="1 2">
    <name type="scientific">Candidatus Avibacteroides avistercoris</name>
    <dbReference type="NCBI Taxonomy" id="2840690"/>
    <lineage>
        <taxon>Bacteria</taxon>
        <taxon>Pseudomonadati</taxon>
        <taxon>Bacteroidota</taxon>
        <taxon>Bacteroidia</taxon>
        <taxon>Bacteroidales</taxon>
        <taxon>Bacteroidaceae</taxon>
        <taxon>Bacteroidaceae incertae sedis</taxon>
        <taxon>Candidatus Avibacteroides</taxon>
    </lineage>
</organism>
<reference evidence="1" key="2">
    <citation type="submission" date="2021-04" db="EMBL/GenBank/DDBJ databases">
        <authorList>
            <person name="Gilroy R."/>
        </authorList>
    </citation>
    <scope>NUCLEOTIDE SEQUENCE</scope>
    <source>
        <strain evidence="1">MalCec1-1739</strain>
    </source>
</reference>
<dbReference type="Proteomes" id="UP000787625">
    <property type="component" value="Unassembled WGS sequence"/>
</dbReference>
<reference evidence="1" key="1">
    <citation type="journal article" date="2021" name="PeerJ">
        <title>Extensive microbial diversity within the chicken gut microbiome revealed by metagenomics and culture.</title>
        <authorList>
            <person name="Gilroy R."/>
            <person name="Ravi A."/>
            <person name="Getino M."/>
            <person name="Pursley I."/>
            <person name="Horton D.L."/>
            <person name="Alikhan N.F."/>
            <person name="Baker D."/>
            <person name="Gharbi K."/>
            <person name="Hall N."/>
            <person name="Watson M."/>
            <person name="Adriaenssens E.M."/>
            <person name="Foster-Nyarko E."/>
            <person name="Jarju S."/>
            <person name="Secka A."/>
            <person name="Antonio M."/>
            <person name="Oren A."/>
            <person name="Chaudhuri R.R."/>
            <person name="La Ragione R."/>
            <person name="Hildebrand F."/>
            <person name="Pallen M.J."/>
        </authorList>
    </citation>
    <scope>NUCLEOTIDE SEQUENCE</scope>
    <source>
        <strain evidence="1">MalCec1-1739</strain>
    </source>
</reference>
<gene>
    <name evidence="1" type="ORF">IAA93_06200</name>
</gene>
<dbReference type="PANTHER" id="PTHR41368:SF1">
    <property type="entry name" value="PROTEIN YGHO"/>
    <property type="match status" value="1"/>
</dbReference>
<name>A0A9D2UJ40_9BACT</name>
<dbReference type="PANTHER" id="PTHR41368">
    <property type="entry name" value="PROTEIN YGHO"/>
    <property type="match status" value="1"/>
</dbReference>
<evidence type="ECO:0000313" key="1">
    <source>
        <dbReference type="EMBL" id="HJD53298.1"/>
    </source>
</evidence>
<protein>
    <submittedName>
        <fullName evidence="1">N-acetyltransferase</fullName>
    </submittedName>
</protein>
<dbReference type="SUPFAM" id="SSF55729">
    <property type="entry name" value="Acyl-CoA N-acyltransferases (Nat)"/>
    <property type="match status" value="1"/>
</dbReference>
<dbReference type="EMBL" id="DWUP01000142">
    <property type="protein sequence ID" value="HJD53298.1"/>
    <property type="molecule type" value="Genomic_DNA"/>
</dbReference>
<sequence>MSVEIKKVVSRSDLRKFIRFNYHLYRDNNYSVPELYPDMVNTLSKTRNPAFEFCEADYFLAYKGGRLVGRVAAIINGRANDRWNVRAVRFGWIDFIDDTEVSEALISAVAKWGKERGMTQITGPLGFTDFDPEGTLVEGFDQLGTMSTTYNYPYYASHFERLGFVKDADWVEYKVYVPDAIPEKHLRISDVVKRKYGLQVRKYKSARRLVNDYGQKIFDLMNVAYKDLYGYSELTPKQINLYIKTYLPILDLDMVTLITEADGTLVGVGITMPSLSRALQKAKGRLFPFGWWHLLRALFMSKPQIIDFLLVAIRPDYQGKGANALLFSDLIPVYQRKGVKFAETNPELDMNHKVQSQWFYFDYVQHKRRRSYTKPID</sequence>
<dbReference type="Gene3D" id="3.40.630.30">
    <property type="match status" value="1"/>
</dbReference>
<evidence type="ECO:0000313" key="2">
    <source>
        <dbReference type="Proteomes" id="UP000787625"/>
    </source>
</evidence>
<dbReference type="InterPro" id="IPR039968">
    <property type="entry name" value="BcerS-like"/>
</dbReference>
<proteinExistence type="predicted"/>
<dbReference type="InterPro" id="IPR016181">
    <property type="entry name" value="Acyl_CoA_acyltransferase"/>
</dbReference>
<comment type="caution">
    <text evidence="1">The sequence shown here is derived from an EMBL/GenBank/DDBJ whole genome shotgun (WGS) entry which is preliminary data.</text>
</comment>
<accession>A0A9D2UJ40</accession>
<dbReference type="AlphaFoldDB" id="A0A9D2UJ40"/>